<dbReference type="EMBL" id="BPQP01000001">
    <property type="protein sequence ID" value="GJD92892.1"/>
    <property type="molecule type" value="Genomic_DNA"/>
</dbReference>
<accession>A0ABQ4RTH9</accession>
<comment type="caution">
    <text evidence="2">The sequence shown here is derived from an EMBL/GenBank/DDBJ whole genome shotgun (WGS) entry which is preliminary data.</text>
</comment>
<evidence type="ECO:0000313" key="2">
    <source>
        <dbReference type="EMBL" id="GJD92892.1"/>
    </source>
</evidence>
<protein>
    <submittedName>
        <fullName evidence="2">Uncharacterized protein</fullName>
    </submittedName>
</protein>
<feature type="region of interest" description="Disordered" evidence="1">
    <location>
        <begin position="41"/>
        <end position="80"/>
    </location>
</feature>
<dbReference type="Proteomes" id="UP001055125">
    <property type="component" value="Unassembled WGS sequence"/>
</dbReference>
<sequence length="80" mass="8826">MKAGGIGRFLRAASGALLRLFARALLIPVRGIERLADRIDPRLSWPVGPNGRSPPASPPREWDPRLWDRTGGRTANEARD</sequence>
<reference evidence="2" key="2">
    <citation type="submission" date="2021-08" db="EMBL/GenBank/DDBJ databases">
        <authorList>
            <person name="Tani A."/>
            <person name="Ola A."/>
            <person name="Ogura Y."/>
            <person name="Katsura K."/>
            <person name="Hayashi T."/>
        </authorList>
    </citation>
    <scope>NUCLEOTIDE SEQUENCE</scope>
    <source>
        <strain evidence="2">DSM 19015</strain>
    </source>
</reference>
<feature type="compositionally biased region" description="Basic and acidic residues" evidence="1">
    <location>
        <begin position="60"/>
        <end position="80"/>
    </location>
</feature>
<evidence type="ECO:0000313" key="3">
    <source>
        <dbReference type="Proteomes" id="UP001055125"/>
    </source>
</evidence>
<gene>
    <name evidence="2" type="ORF">OCOJLMKI_0075</name>
</gene>
<name>A0ABQ4RTH9_9HYPH</name>
<reference evidence="2" key="1">
    <citation type="journal article" date="2021" name="Front. Microbiol.">
        <title>Comprehensive Comparative Genomics and Phenotyping of Methylobacterium Species.</title>
        <authorList>
            <person name="Alessa O."/>
            <person name="Ogura Y."/>
            <person name="Fujitani Y."/>
            <person name="Takami H."/>
            <person name="Hayashi T."/>
            <person name="Sahin N."/>
            <person name="Tani A."/>
        </authorList>
    </citation>
    <scope>NUCLEOTIDE SEQUENCE</scope>
    <source>
        <strain evidence="2">DSM 19015</strain>
    </source>
</reference>
<dbReference type="RefSeq" id="WP_238241962.1">
    <property type="nucleotide sequence ID" value="NZ_BPQP01000001.1"/>
</dbReference>
<proteinExistence type="predicted"/>
<keyword evidence="3" id="KW-1185">Reference proteome</keyword>
<organism evidence="2 3">
    <name type="scientific">Methylobacterium iners</name>
    <dbReference type="NCBI Taxonomy" id="418707"/>
    <lineage>
        <taxon>Bacteria</taxon>
        <taxon>Pseudomonadati</taxon>
        <taxon>Pseudomonadota</taxon>
        <taxon>Alphaproteobacteria</taxon>
        <taxon>Hyphomicrobiales</taxon>
        <taxon>Methylobacteriaceae</taxon>
        <taxon>Methylobacterium</taxon>
    </lineage>
</organism>
<evidence type="ECO:0000256" key="1">
    <source>
        <dbReference type="SAM" id="MobiDB-lite"/>
    </source>
</evidence>